<dbReference type="EMBL" id="MQUA01000013">
    <property type="protein sequence ID" value="PQB07820.1"/>
    <property type="molecule type" value="Genomic_DNA"/>
</dbReference>
<dbReference type="PANTHER" id="PTHR22916:SF71">
    <property type="entry name" value="GLYCOSYL TRANSFERASE"/>
    <property type="match status" value="1"/>
</dbReference>
<keyword evidence="1" id="KW-0812">Transmembrane</keyword>
<dbReference type="RefSeq" id="WP_104810024.1">
    <property type="nucleotide sequence ID" value="NZ_MQUA01000013.1"/>
</dbReference>
<gene>
    <name evidence="3" type="ORF">BST83_12150</name>
</gene>
<sequence length="262" mass="30433">MIEITVIVVVRNEENYIINCIKSIERQFSQNDTWELIIVDGISSDNTKLRAKEYLSNQNYNFLILDNLKRTLAPGWNIGIKHSKGKYICRPDAHSKLHNNYIKEGLRLHSVIDAAAIGGVLSTKSKGYWGEIIKEALSLKMGVGNSFRSLKSSGYTDTAVYAIYDANIFKKVGYFREDLIRHQDNEMHKRISESEGKFYTSIKMSADYYCRDTIPKLLKQMYNIGKYLPDVFFDNALSLRHLVPLLFVLFIFLDLYYLFFRY</sequence>
<name>A0A2S7KYX8_9FLAO</name>
<dbReference type="AlphaFoldDB" id="A0A2S7KYX8"/>
<dbReference type="Pfam" id="PF00535">
    <property type="entry name" value="Glycos_transf_2"/>
    <property type="match status" value="1"/>
</dbReference>
<keyword evidence="4" id="KW-1185">Reference proteome</keyword>
<accession>A0A2S7KYX8</accession>
<feature type="domain" description="Glycosyltransferase 2-like" evidence="2">
    <location>
        <begin position="5"/>
        <end position="172"/>
    </location>
</feature>
<dbReference type="InterPro" id="IPR029044">
    <property type="entry name" value="Nucleotide-diphossugar_trans"/>
</dbReference>
<keyword evidence="1" id="KW-1133">Transmembrane helix</keyword>
<evidence type="ECO:0000256" key="1">
    <source>
        <dbReference type="SAM" id="Phobius"/>
    </source>
</evidence>
<dbReference type="Gene3D" id="3.90.550.10">
    <property type="entry name" value="Spore Coat Polysaccharide Biosynthesis Protein SpsA, Chain A"/>
    <property type="match status" value="1"/>
</dbReference>
<protein>
    <recommendedName>
        <fullName evidence="2">Glycosyltransferase 2-like domain-containing protein</fullName>
    </recommendedName>
</protein>
<dbReference type="OrthoDB" id="9815829at2"/>
<evidence type="ECO:0000313" key="4">
    <source>
        <dbReference type="Proteomes" id="UP000239522"/>
    </source>
</evidence>
<dbReference type="SUPFAM" id="SSF53448">
    <property type="entry name" value="Nucleotide-diphospho-sugar transferases"/>
    <property type="match status" value="1"/>
</dbReference>
<comment type="caution">
    <text evidence="3">The sequence shown here is derived from an EMBL/GenBank/DDBJ whole genome shotgun (WGS) entry which is preliminary data.</text>
</comment>
<evidence type="ECO:0000313" key="3">
    <source>
        <dbReference type="EMBL" id="PQB07820.1"/>
    </source>
</evidence>
<reference evidence="3 4" key="1">
    <citation type="submission" date="2016-11" db="EMBL/GenBank/DDBJ databases">
        <title>Trade-off between light-utilization and light-protection in marine flavobacteria.</title>
        <authorList>
            <person name="Kumagai Y."/>
        </authorList>
    </citation>
    <scope>NUCLEOTIDE SEQUENCE [LARGE SCALE GENOMIC DNA]</scope>
    <source>
        <strain evidence="3 4">ATCC 700397</strain>
    </source>
</reference>
<dbReference type="PANTHER" id="PTHR22916">
    <property type="entry name" value="GLYCOSYLTRANSFERASE"/>
    <property type="match status" value="1"/>
</dbReference>
<feature type="transmembrane region" description="Helical" evidence="1">
    <location>
        <begin position="242"/>
        <end position="260"/>
    </location>
</feature>
<dbReference type="GO" id="GO:0016758">
    <property type="term" value="F:hexosyltransferase activity"/>
    <property type="evidence" value="ECO:0007669"/>
    <property type="project" value="UniProtKB-ARBA"/>
</dbReference>
<dbReference type="InterPro" id="IPR001173">
    <property type="entry name" value="Glyco_trans_2-like"/>
</dbReference>
<evidence type="ECO:0000259" key="2">
    <source>
        <dbReference type="Pfam" id="PF00535"/>
    </source>
</evidence>
<proteinExistence type="predicted"/>
<organism evidence="3 4">
    <name type="scientific">Polaribacter filamentus</name>
    <dbReference type="NCBI Taxonomy" id="53483"/>
    <lineage>
        <taxon>Bacteria</taxon>
        <taxon>Pseudomonadati</taxon>
        <taxon>Bacteroidota</taxon>
        <taxon>Flavobacteriia</taxon>
        <taxon>Flavobacteriales</taxon>
        <taxon>Flavobacteriaceae</taxon>
    </lineage>
</organism>
<dbReference type="Proteomes" id="UP000239522">
    <property type="component" value="Unassembled WGS sequence"/>
</dbReference>
<keyword evidence="1" id="KW-0472">Membrane</keyword>